<feature type="non-terminal residue" evidence="1">
    <location>
        <position position="1"/>
    </location>
</feature>
<dbReference type="InterPro" id="IPR013785">
    <property type="entry name" value="Aldolase_TIM"/>
</dbReference>
<organism evidence="1">
    <name type="scientific">marine sediment metagenome</name>
    <dbReference type="NCBI Taxonomy" id="412755"/>
    <lineage>
        <taxon>unclassified sequences</taxon>
        <taxon>metagenomes</taxon>
        <taxon>ecological metagenomes</taxon>
    </lineage>
</organism>
<sequence>MQAFKRAGANMVITYAALELAESF</sequence>
<reference evidence="1" key="1">
    <citation type="journal article" date="2015" name="Nature">
        <title>Complex archaea that bridge the gap between prokaryotes and eukaryotes.</title>
        <authorList>
            <person name="Spang A."/>
            <person name="Saw J.H."/>
            <person name="Jorgensen S.L."/>
            <person name="Zaremba-Niedzwiedzka K."/>
            <person name="Martijn J."/>
            <person name="Lind A.E."/>
            <person name="van Eijk R."/>
            <person name="Schleper C."/>
            <person name="Guy L."/>
            <person name="Ettema T.J."/>
        </authorList>
    </citation>
    <scope>NUCLEOTIDE SEQUENCE</scope>
</reference>
<proteinExistence type="predicted"/>
<comment type="caution">
    <text evidence="1">The sequence shown here is derived from an EMBL/GenBank/DDBJ whole genome shotgun (WGS) entry which is preliminary data.</text>
</comment>
<evidence type="ECO:0000313" key="1">
    <source>
        <dbReference type="EMBL" id="KKK61521.1"/>
    </source>
</evidence>
<accession>A0A0F8ZNM2</accession>
<dbReference type="EMBL" id="LAZR01062433">
    <property type="protein sequence ID" value="KKK61521.1"/>
    <property type="molecule type" value="Genomic_DNA"/>
</dbReference>
<gene>
    <name evidence="1" type="ORF">LCGC14_3013520</name>
</gene>
<dbReference type="AlphaFoldDB" id="A0A0F8ZNM2"/>
<dbReference type="Gene3D" id="3.20.20.70">
    <property type="entry name" value="Aldolase class I"/>
    <property type="match status" value="1"/>
</dbReference>
<name>A0A0F8ZNM2_9ZZZZ</name>
<protein>
    <submittedName>
        <fullName evidence="1">Uncharacterized protein</fullName>
    </submittedName>
</protein>